<sequence length="104" mass="12037">MNFFSMRATCPVHLIPIGPTSQYLVNSADYEAPHLVLFSVPKLALRAKDQVHAQRKQRPLNVIFKKYDPEVREFDGLSYYSRLNLHDGSGMFLRDVKSTQPYKH</sequence>
<gene>
    <name evidence="1" type="ORF">L798_15475</name>
</gene>
<organism evidence="1 2">
    <name type="scientific">Zootermopsis nevadensis</name>
    <name type="common">Dampwood termite</name>
    <dbReference type="NCBI Taxonomy" id="136037"/>
    <lineage>
        <taxon>Eukaryota</taxon>
        <taxon>Metazoa</taxon>
        <taxon>Ecdysozoa</taxon>
        <taxon>Arthropoda</taxon>
        <taxon>Hexapoda</taxon>
        <taxon>Insecta</taxon>
        <taxon>Pterygota</taxon>
        <taxon>Neoptera</taxon>
        <taxon>Polyneoptera</taxon>
        <taxon>Dictyoptera</taxon>
        <taxon>Blattodea</taxon>
        <taxon>Blattoidea</taxon>
        <taxon>Termitoidae</taxon>
        <taxon>Termopsidae</taxon>
        <taxon>Zootermopsis</taxon>
    </lineage>
</organism>
<proteinExistence type="predicted"/>
<dbReference type="Proteomes" id="UP000027135">
    <property type="component" value="Unassembled WGS sequence"/>
</dbReference>
<keyword evidence="2" id="KW-1185">Reference proteome</keyword>
<evidence type="ECO:0000313" key="1">
    <source>
        <dbReference type="EMBL" id="KDR10485.1"/>
    </source>
</evidence>
<reference evidence="1 2" key="1">
    <citation type="journal article" date="2014" name="Nat. Commun.">
        <title>Molecular traces of alternative social organization in a termite genome.</title>
        <authorList>
            <person name="Terrapon N."/>
            <person name="Li C."/>
            <person name="Robertson H.M."/>
            <person name="Ji L."/>
            <person name="Meng X."/>
            <person name="Booth W."/>
            <person name="Chen Z."/>
            <person name="Childers C.P."/>
            <person name="Glastad K.M."/>
            <person name="Gokhale K."/>
            <person name="Gowin J."/>
            <person name="Gronenberg W."/>
            <person name="Hermansen R.A."/>
            <person name="Hu H."/>
            <person name="Hunt B.G."/>
            <person name="Huylmans A.K."/>
            <person name="Khalil S.M."/>
            <person name="Mitchell R.D."/>
            <person name="Munoz-Torres M.C."/>
            <person name="Mustard J.A."/>
            <person name="Pan H."/>
            <person name="Reese J.T."/>
            <person name="Scharf M.E."/>
            <person name="Sun F."/>
            <person name="Vogel H."/>
            <person name="Xiao J."/>
            <person name="Yang W."/>
            <person name="Yang Z."/>
            <person name="Yang Z."/>
            <person name="Zhou J."/>
            <person name="Zhu J."/>
            <person name="Brent C.S."/>
            <person name="Elsik C.G."/>
            <person name="Goodisman M.A."/>
            <person name="Liberles D.A."/>
            <person name="Roe R.M."/>
            <person name="Vargo E.L."/>
            <person name="Vilcinskas A."/>
            <person name="Wang J."/>
            <person name="Bornberg-Bauer E."/>
            <person name="Korb J."/>
            <person name="Zhang G."/>
            <person name="Liebig J."/>
        </authorList>
    </citation>
    <scope>NUCLEOTIDE SEQUENCE [LARGE SCALE GENOMIC DNA]</scope>
    <source>
        <tissue evidence="1">Whole organism</tissue>
    </source>
</reference>
<dbReference type="EMBL" id="KK853156">
    <property type="protein sequence ID" value="KDR10485.1"/>
    <property type="molecule type" value="Genomic_DNA"/>
</dbReference>
<name>A0A067QWP4_ZOONE</name>
<dbReference type="AlphaFoldDB" id="A0A067QWP4"/>
<evidence type="ECO:0000313" key="2">
    <source>
        <dbReference type="Proteomes" id="UP000027135"/>
    </source>
</evidence>
<protein>
    <submittedName>
        <fullName evidence="1">Uncharacterized protein</fullName>
    </submittedName>
</protein>
<dbReference type="InParanoid" id="A0A067QWP4"/>
<accession>A0A067QWP4</accession>